<dbReference type="SUPFAM" id="SSF57756">
    <property type="entry name" value="Retrovirus zinc finger-like domains"/>
    <property type="match status" value="1"/>
</dbReference>
<evidence type="ECO:0000313" key="6">
    <source>
        <dbReference type="Proteomes" id="UP000595140"/>
    </source>
</evidence>
<feature type="region of interest" description="Disordered" evidence="3">
    <location>
        <begin position="584"/>
        <end position="626"/>
    </location>
</feature>
<keyword evidence="1" id="KW-0862">Zinc</keyword>
<dbReference type="SMART" id="SM00343">
    <property type="entry name" value="ZnF_C2HC"/>
    <property type="match status" value="2"/>
</dbReference>
<sequence length="795" mass="88162">MASVKSSNVSVEPFDGRGDFTLWKQRVKSVLTREGTIKALKVKVQRTEKMTDAEWAKHRKNDKPEKLSEEEWEDLKDMATSTICLCLANNTLREVLGLTDPVDIWDKLESRYKSKSLTTKGAGRERGRSKERGGASQRFKSSSKSFRCYYCDEEGHFKRDCPKRRKEKKDGKTPVTAVAESSNQESEEDLFLATTKSLGKSDWILDSGCSFHMCSVKEKFDTYQTCDGGAVKMANGARSKIAGVGTVQVGMFDGVVRTLTGVKHVPGLKGNLISLGALDSEGCRIFAQGGVLKISRGAMVVAKGVLSKGLYKLVEKDLTRKLSEGRITSATSGAFAWKKRVTFEASRIGGYCDLTEMSRVEPDHELEGVNERLHSLGQALEACQAEYNSLKTELLILKQVVSSTVRTSADVVPSKIKVLEPKHFDGARNAKELENFLLGHGRIFQGCQVPGREKVSIAQMYLMGDAKLWWCGRVIDDANSGRMGIEPWEGLKKELKAQFLPHNVSWMARENLKKLKQTRSLREYVKEFSSLMLDIQNMSEDDKLLNFMSGLHNWAQAEHRRLAVKNLPTAMAEAEILVDFKTMAPQGKKGEHPKKEEKAKSDGKTKSKKKGGDGKAPAEGGKKEKAQAGCWTCGGDHFQRNRPQGPKINAMVEEGTWVSNSIPARCSPYQLCSTMHESAHNFVNRGLMYVLVVVNGVELLAMIDTGASHNFVTERLLGRLQLKLEGNSSMIKTVNAAAKEVTGRAYVKIKVGEWQGECSLTVLPLDDFDLILGNEFLIMAKAVVFPYLGGMMIND</sequence>
<dbReference type="EMBL" id="OOIL02006492">
    <property type="protein sequence ID" value="VFQ97231.1"/>
    <property type="molecule type" value="Genomic_DNA"/>
</dbReference>
<dbReference type="Proteomes" id="UP000595140">
    <property type="component" value="Unassembled WGS sequence"/>
</dbReference>
<dbReference type="InterPro" id="IPR054722">
    <property type="entry name" value="PolX-like_BBD"/>
</dbReference>
<feature type="region of interest" description="Disordered" evidence="3">
    <location>
        <begin position="162"/>
        <end position="182"/>
    </location>
</feature>
<dbReference type="OrthoDB" id="1742531at2759"/>
<dbReference type="PROSITE" id="PS50158">
    <property type="entry name" value="ZF_CCHC"/>
    <property type="match status" value="1"/>
</dbReference>
<accession>A0A484N7C6</accession>
<feature type="region of interest" description="Disordered" evidence="3">
    <location>
        <begin position="116"/>
        <end position="138"/>
    </location>
</feature>
<keyword evidence="6" id="KW-1185">Reference proteome</keyword>
<organism evidence="5 6">
    <name type="scientific">Cuscuta campestris</name>
    <dbReference type="NCBI Taxonomy" id="132261"/>
    <lineage>
        <taxon>Eukaryota</taxon>
        <taxon>Viridiplantae</taxon>
        <taxon>Streptophyta</taxon>
        <taxon>Embryophyta</taxon>
        <taxon>Tracheophyta</taxon>
        <taxon>Spermatophyta</taxon>
        <taxon>Magnoliopsida</taxon>
        <taxon>eudicotyledons</taxon>
        <taxon>Gunneridae</taxon>
        <taxon>Pentapetalae</taxon>
        <taxon>asterids</taxon>
        <taxon>lamiids</taxon>
        <taxon>Solanales</taxon>
        <taxon>Convolvulaceae</taxon>
        <taxon>Cuscuteae</taxon>
        <taxon>Cuscuta</taxon>
        <taxon>Cuscuta subgen. Grammica</taxon>
        <taxon>Cuscuta sect. Cleistogrammica</taxon>
    </lineage>
</organism>
<keyword evidence="2" id="KW-0175">Coiled coil</keyword>
<dbReference type="AlphaFoldDB" id="A0A484N7C6"/>
<dbReference type="InterPro" id="IPR036875">
    <property type="entry name" value="Znf_CCHC_sf"/>
</dbReference>
<dbReference type="Pfam" id="PF13975">
    <property type="entry name" value="gag-asp_proteas"/>
    <property type="match status" value="1"/>
</dbReference>
<evidence type="ECO:0000259" key="4">
    <source>
        <dbReference type="PROSITE" id="PS50158"/>
    </source>
</evidence>
<dbReference type="Gene3D" id="2.40.70.10">
    <property type="entry name" value="Acid Proteases"/>
    <property type="match status" value="1"/>
</dbReference>
<feature type="compositionally biased region" description="Basic and acidic residues" evidence="3">
    <location>
        <begin position="122"/>
        <end position="133"/>
    </location>
</feature>
<keyword evidence="1" id="KW-0863">Zinc-finger</keyword>
<dbReference type="Gene3D" id="4.10.60.10">
    <property type="entry name" value="Zinc finger, CCHC-type"/>
    <property type="match status" value="1"/>
</dbReference>
<keyword evidence="1" id="KW-0479">Metal-binding</keyword>
<reference evidence="5 6" key="1">
    <citation type="submission" date="2018-04" db="EMBL/GenBank/DDBJ databases">
        <authorList>
            <person name="Vogel A."/>
        </authorList>
    </citation>
    <scope>NUCLEOTIDE SEQUENCE [LARGE SCALE GENOMIC DNA]</scope>
</reference>
<dbReference type="InterPro" id="IPR005162">
    <property type="entry name" value="Retrotrans_gag_dom"/>
</dbReference>
<feature type="domain" description="CCHC-type" evidence="4">
    <location>
        <begin position="147"/>
        <end position="163"/>
    </location>
</feature>
<feature type="compositionally biased region" description="Basic and acidic residues" evidence="3">
    <location>
        <begin position="588"/>
        <end position="613"/>
    </location>
</feature>
<dbReference type="Pfam" id="PF03732">
    <property type="entry name" value="Retrotrans_gag"/>
    <property type="match status" value="1"/>
</dbReference>
<name>A0A484N7C6_9ASTE</name>
<dbReference type="Pfam" id="PF22936">
    <property type="entry name" value="Pol_BBD"/>
    <property type="match status" value="1"/>
</dbReference>
<dbReference type="GO" id="GO:0008270">
    <property type="term" value="F:zinc ion binding"/>
    <property type="evidence" value="ECO:0007669"/>
    <property type="project" value="UniProtKB-KW"/>
</dbReference>
<proteinExistence type="predicted"/>
<dbReference type="SUPFAM" id="SSF50630">
    <property type="entry name" value="Acid proteases"/>
    <property type="match status" value="1"/>
</dbReference>
<dbReference type="PANTHER" id="PTHR47592">
    <property type="entry name" value="PBF68 PROTEIN"/>
    <property type="match status" value="1"/>
</dbReference>
<dbReference type="CDD" id="cd00303">
    <property type="entry name" value="retropepsin_like"/>
    <property type="match status" value="1"/>
</dbReference>
<dbReference type="InterPro" id="IPR001878">
    <property type="entry name" value="Znf_CCHC"/>
</dbReference>
<feature type="coiled-coil region" evidence="2">
    <location>
        <begin position="366"/>
        <end position="400"/>
    </location>
</feature>
<evidence type="ECO:0000256" key="1">
    <source>
        <dbReference type="PROSITE-ProRule" id="PRU00047"/>
    </source>
</evidence>
<dbReference type="Pfam" id="PF00098">
    <property type="entry name" value="zf-CCHC"/>
    <property type="match status" value="1"/>
</dbReference>
<evidence type="ECO:0000313" key="5">
    <source>
        <dbReference type="EMBL" id="VFQ97231.1"/>
    </source>
</evidence>
<evidence type="ECO:0000256" key="2">
    <source>
        <dbReference type="SAM" id="Coils"/>
    </source>
</evidence>
<gene>
    <name evidence="5" type="ORF">CCAM_LOCUS39007</name>
</gene>
<evidence type="ECO:0000256" key="3">
    <source>
        <dbReference type="SAM" id="MobiDB-lite"/>
    </source>
</evidence>
<protein>
    <recommendedName>
        <fullName evidence="4">CCHC-type domain-containing protein</fullName>
    </recommendedName>
</protein>
<dbReference type="InterPro" id="IPR021109">
    <property type="entry name" value="Peptidase_aspartic_dom_sf"/>
</dbReference>
<dbReference type="GO" id="GO:0003676">
    <property type="term" value="F:nucleic acid binding"/>
    <property type="evidence" value="ECO:0007669"/>
    <property type="project" value="InterPro"/>
</dbReference>